<evidence type="ECO:0000256" key="5">
    <source>
        <dbReference type="RuleBase" id="RU003690"/>
    </source>
</evidence>
<dbReference type="EMBL" id="NMUH01003619">
    <property type="protein sequence ID" value="MQM06420.1"/>
    <property type="molecule type" value="Genomic_DNA"/>
</dbReference>
<dbReference type="InterPro" id="IPR001360">
    <property type="entry name" value="Glyco_hydro_1"/>
</dbReference>
<keyword evidence="2" id="KW-0732">Signal</keyword>
<evidence type="ECO:0000256" key="6">
    <source>
        <dbReference type="RuleBase" id="RU004468"/>
    </source>
</evidence>
<proteinExistence type="inferred from homology"/>
<evidence type="ECO:0000313" key="8">
    <source>
        <dbReference type="Proteomes" id="UP000652761"/>
    </source>
</evidence>
<evidence type="ECO:0000313" key="7">
    <source>
        <dbReference type="EMBL" id="MQM06420.1"/>
    </source>
</evidence>
<dbReference type="FunFam" id="3.20.20.80:FF:000020">
    <property type="entry name" value="Beta-glucosidase 12"/>
    <property type="match status" value="1"/>
</dbReference>
<comment type="similarity">
    <text evidence="1 5">Belongs to the glycosyl hydrolase 1 family.</text>
</comment>
<evidence type="ECO:0000256" key="1">
    <source>
        <dbReference type="ARBA" id="ARBA00010838"/>
    </source>
</evidence>
<evidence type="ECO:0000256" key="4">
    <source>
        <dbReference type="PROSITE-ProRule" id="PRU10055"/>
    </source>
</evidence>
<keyword evidence="3 6" id="KW-0378">Hydrolase</keyword>
<dbReference type="AlphaFoldDB" id="A0A843WV50"/>
<dbReference type="InterPro" id="IPR017853">
    <property type="entry name" value="GH"/>
</dbReference>
<dbReference type="GO" id="GO:0005975">
    <property type="term" value="P:carbohydrate metabolic process"/>
    <property type="evidence" value="ECO:0007669"/>
    <property type="project" value="InterPro"/>
</dbReference>
<dbReference type="Gene3D" id="3.20.20.80">
    <property type="entry name" value="Glycosidases"/>
    <property type="match status" value="1"/>
</dbReference>
<reference evidence="7" key="1">
    <citation type="submission" date="2017-07" db="EMBL/GenBank/DDBJ databases">
        <title>Taro Niue Genome Assembly and Annotation.</title>
        <authorList>
            <person name="Atibalentja N."/>
            <person name="Keating K."/>
            <person name="Fields C.J."/>
        </authorList>
    </citation>
    <scope>NUCLEOTIDE SEQUENCE</scope>
    <source>
        <strain evidence="7">Niue_2</strain>
        <tissue evidence="7">Leaf</tissue>
    </source>
</reference>
<dbReference type="GO" id="GO:0033907">
    <property type="term" value="F:beta-D-fucosidase activity"/>
    <property type="evidence" value="ECO:0007669"/>
    <property type="project" value="UniProtKB-ARBA"/>
</dbReference>
<feature type="active site" description="Nucleophile" evidence="4">
    <location>
        <position position="452"/>
    </location>
</feature>
<gene>
    <name evidence="7" type="ORF">Taro_039244</name>
</gene>
<accession>A0A843WV50</accession>
<dbReference type="Proteomes" id="UP000652761">
    <property type="component" value="Unassembled WGS sequence"/>
</dbReference>
<evidence type="ECO:0000256" key="3">
    <source>
        <dbReference type="ARBA" id="ARBA00022801"/>
    </source>
</evidence>
<evidence type="ECO:0000256" key="2">
    <source>
        <dbReference type="ARBA" id="ARBA00022729"/>
    </source>
</evidence>
<name>A0A843WV50_COLES</name>
<dbReference type="PROSITE" id="PS00572">
    <property type="entry name" value="GLYCOSYL_HYDROL_F1_1"/>
    <property type="match status" value="1"/>
</dbReference>
<dbReference type="GO" id="GO:0008422">
    <property type="term" value="F:beta-glucosidase activity"/>
    <property type="evidence" value="ECO:0007669"/>
    <property type="project" value="UniProtKB-ARBA"/>
</dbReference>
<keyword evidence="8" id="KW-1185">Reference proteome</keyword>
<dbReference type="Pfam" id="PF00232">
    <property type="entry name" value="Glyco_hydro_1"/>
    <property type="match status" value="1"/>
</dbReference>
<dbReference type="OrthoDB" id="65569at2759"/>
<dbReference type="PROSITE" id="PS00653">
    <property type="entry name" value="GLYCOSYL_HYDROL_F1_2"/>
    <property type="match status" value="1"/>
</dbReference>
<keyword evidence="6" id="KW-0326">Glycosidase</keyword>
<dbReference type="GO" id="GO:0004565">
    <property type="term" value="F:beta-galactosidase activity"/>
    <property type="evidence" value="ECO:0007669"/>
    <property type="project" value="UniProtKB-ARBA"/>
</dbReference>
<organism evidence="7 8">
    <name type="scientific">Colocasia esculenta</name>
    <name type="common">Wild taro</name>
    <name type="synonym">Arum esculentum</name>
    <dbReference type="NCBI Taxonomy" id="4460"/>
    <lineage>
        <taxon>Eukaryota</taxon>
        <taxon>Viridiplantae</taxon>
        <taxon>Streptophyta</taxon>
        <taxon>Embryophyta</taxon>
        <taxon>Tracheophyta</taxon>
        <taxon>Spermatophyta</taxon>
        <taxon>Magnoliopsida</taxon>
        <taxon>Liliopsida</taxon>
        <taxon>Araceae</taxon>
        <taxon>Aroideae</taxon>
        <taxon>Colocasieae</taxon>
        <taxon>Colocasia</taxon>
    </lineage>
</organism>
<sequence length="490" mass="54820">MHLASPQTHASLLLVSPSDGDGAIGRRAMDGARKWLRRLVWMLAALGTAAVNCSSGSDALLHRSCFPEDFIFGSATSAYQVEGAVREDGRGPSIWDVFTHRQPGKIDDRSNGDVAVDFYHRYKEDLRLVKEMGLDAFRFSIAWSRIFPNGKGEINRKGIRYYNNLIDEILSNGPRSPACCSRTPGLLPFVTIFHWDTPQSLEDEYGGFLSPSIVDDFRDFAEVCFREFGDRVKHWATFNEPDTFSTRGYATGGFAPGRCSPWEEGKCSFGDSGSEPYIVGHHILLAHAAAVKLYREKYQDSQQGGIGITLTPVWAVPLTHSESDVEAASRALDFMFGWFMDPLAHGEYPMSMRSLVGDRLPEFTNEQAEVLRRSFDFVGINYYTGSYVQAAPPSDRLSYTTDSRAAFAGERNGIPLGPLAPMKDFYIYPEGLRELLLYIKNKYNDPAIFVTENGVCQINNSSLTLEEALADDLRVYYYHGHLVQLLEAIR</sequence>
<dbReference type="PANTHER" id="PTHR10353:SF267">
    <property type="entry name" value="BETA-GLUCOSIDASE"/>
    <property type="match status" value="1"/>
</dbReference>
<dbReference type="SUPFAM" id="SSF51445">
    <property type="entry name" value="(Trans)glycosidases"/>
    <property type="match status" value="1"/>
</dbReference>
<dbReference type="InterPro" id="IPR018120">
    <property type="entry name" value="Glyco_hydro_1_AS"/>
</dbReference>
<protein>
    <submittedName>
        <fullName evidence="7">Uncharacterized protein</fullName>
    </submittedName>
</protein>
<dbReference type="PRINTS" id="PR00131">
    <property type="entry name" value="GLHYDRLASE1"/>
</dbReference>
<dbReference type="PANTHER" id="PTHR10353">
    <property type="entry name" value="GLYCOSYL HYDROLASE"/>
    <property type="match status" value="1"/>
</dbReference>
<comment type="caution">
    <text evidence="7">The sequence shown here is derived from an EMBL/GenBank/DDBJ whole genome shotgun (WGS) entry which is preliminary data.</text>
</comment>
<dbReference type="InterPro" id="IPR033132">
    <property type="entry name" value="GH_1_N_CS"/>
</dbReference>